<dbReference type="Proteomes" id="UP000078544">
    <property type="component" value="Unassembled WGS sequence"/>
</dbReference>
<feature type="region of interest" description="Disordered" evidence="1">
    <location>
        <begin position="225"/>
        <end position="314"/>
    </location>
</feature>
<sequence>MGWVRPEKLARRRTTTTARRPFTLHPPADNFVSRRHLPLRIAHVVPARAAQAARPGAAACRGELTANCPVRLLCLSEFRLVPAAVWWEGGDEVVPPVALPGVACGRLASLRSKAPCCFCRDCHSSCLAEQWCAVFASGGPTGGCLRQAGLAPLESTSSLSERRANMARLPRFARRDQPGPIPLGPLAARLRGARQRVRLVDIQLPEDVVADRVVDAVRAADQRARARAARPRHLLQAPDPVDPRAHEPDAGPHRHLLHRQGQPRVGHDALHQPPARGAVALRDERVEPDDARGRVGGLAGWGGPLPRAPGGPAA</sequence>
<dbReference type="AlphaFoldDB" id="A0A168CP09"/>
<gene>
    <name evidence="2" type="ORF">AAL_04073</name>
</gene>
<dbReference type="EMBL" id="AZGY01000007">
    <property type="protein sequence ID" value="KZZ96844.1"/>
    <property type="molecule type" value="Genomic_DNA"/>
</dbReference>
<feature type="compositionally biased region" description="Basic and acidic residues" evidence="1">
    <location>
        <begin position="281"/>
        <end position="293"/>
    </location>
</feature>
<accession>A0A168CP09</accession>
<evidence type="ECO:0000313" key="2">
    <source>
        <dbReference type="EMBL" id="KZZ96844.1"/>
    </source>
</evidence>
<comment type="caution">
    <text evidence="2">The sequence shown here is derived from an EMBL/GenBank/DDBJ whole genome shotgun (WGS) entry which is preliminary data.</text>
</comment>
<keyword evidence="3" id="KW-1185">Reference proteome</keyword>
<proteinExistence type="predicted"/>
<feature type="compositionally biased region" description="Basic and acidic residues" evidence="1">
    <location>
        <begin position="241"/>
        <end position="252"/>
    </location>
</feature>
<feature type="compositionally biased region" description="Low complexity" evidence="1">
    <location>
        <begin position="304"/>
        <end position="314"/>
    </location>
</feature>
<name>A0A168CP09_9HYPO</name>
<reference evidence="2 3" key="1">
    <citation type="journal article" date="2016" name="Genome Biol. Evol.">
        <title>Divergent and convergent evolution of fungal pathogenicity.</title>
        <authorList>
            <person name="Shang Y."/>
            <person name="Xiao G."/>
            <person name="Zheng P."/>
            <person name="Cen K."/>
            <person name="Zhan S."/>
            <person name="Wang C."/>
        </authorList>
    </citation>
    <scope>NUCLEOTIDE SEQUENCE [LARGE SCALE GENOMIC DNA]</scope>
    <source>
        <strain evidence="2 3">RCEF 2490</strain>
    </source>
</reference>
<evidence type="ECO:0000256" key="1">
    <source>
        <dbReference type="SAM" id="MobiDB-lite"/>
    </source>
</evidence>
<organism evidence="2 3">
    <name type="scientific">Moelleriella libera RCEF 2490</name>
    <dbReference type="NCBI Taxonomy" id="1081109"/>
    <lineage>
        <taxon>Eukaryota</taxon>
        <taxon>Fungi</taxon>
        <taxon>Dikarya</taxon>
        <taxon>Ascomycota</taxon>
        <taxon>Pezizomycotina</taxon>
        <taxon>Sordariomycetes</taxon>
        <taxon>Hypocreomycetidae</taxon>
        <taxon>Hypocreales</taxon>
        <taxon>Clavicipitaceae</taxon>
        <taxon>Moelleriella</taxon>
    </lineage>
</organism>
<feature type="compositionally biased region" description="Gly residues" evidence="1">
    <location>
        <begin position="294"/>
        <end position="303"/>
    </location>
</feature>
<evidence type="ECO:0000313" key="3">
    <source>
        <dbReference type="Proteomes" id="UP000078544"/>
    </source>
</evidence>
<protein>
    <submittedName>
        <fullName evidence="2">Uncharacterized protein</fullName>
    </submittedName>
</protein>
<feature type="region of interest" description="Disordered" evidence="1">
    <location>
        <begin position="1"/>
        <end position="24"/>
    </location>
</feature>